<dbReference type="SUPFAM" id="SSF159006">
    <property type="entry name" value="YopX-like"/>
    <property type="match status" value="1"/>
</dbReference>
<evidence type="ECO:0000313" key="3">
    <source>
        <dbReference type="Proteomes" id="UP000593835"/>
    </source>
</evidence>
<accession>A0A7L8ZJJ3</accession>
<dbReference type="InterPro" id="IPR019096">
    <property type="entry name" value="YopX_protein"/>
</dbReference>
<dbReference type="Proteomes" id="UP000593835">
    <property type="component" value="Segment"/>
</dbReference>
<protein>
    <submittedName>
        <fullName evidence="2">Putative YopX-like protein</fullName>
    </submittedName>
</protein>
<sequence length="163" mass="19510">MKLKDFDFRIWDNIEKKYIKTSEGLYIENTEHNDASNCNRIIENYDHAGFSVDHPYNWKNEEYFNNENAFSIELFTGYFDKNGNKIYEGDILKYEDLEELYHITRDDTYKMSKIEIFSKNFVGEIYKRKAEPDISFLKVFKSEKNVEVIGNIHEDGDLLKEIK</sequence>
<dbReference type="Gene3D" id="2.30.30.290">
    <property type="entry name" value="YopX-like domains"/>
    <property type="match status" value="1"/>
</dbReference>
<dbReference type="InterPro" id="IPR023385">
    <property type="entry name" value="YopX-like_C"/>
</dbReference>
<proteinExistence type="predicted"/>
<reference evidence="2 3" key="1">
    <citation type="submission" date="2020-08" db="EMBL/GenBank/DDBJ databases">
        <authorList>
            <person name="Sorensen M.C.H."/>
        </authorList>
    </citation>
    <scope>NUCLEOTIDE SEQUENCE [LARGE SCALE GENOMIC DNA]</scope>
</reference>
<dbReference type="Pfam" id="PF09643">
    <property type="entry name" value="YopX"/>
    <property type="match status" value="1"/>
</dbReference>
<organism evidence="2 3">
    <name type="scientific">Campylobacter phage F379</name>
    <dbReference type="NCBI Taxonomy" id="2776767"/>
    <lineage>
        <taxon>Viruses</taxon>
        <taxon>Duplodnaviria</taxon>
        <taxon>Heunggongvirae</taxon>
        <taxon>Uroviricota</taxon>
        <taxon>Caudoviricetes</taxon>
        <taxon>Connertonviridae</taxon>
        <taxon>Firehammervirus</taxon>
        <taxon>Firehammervirus F379</taxon>
    </lineage>
</organism>
<evidence type="ECO:0000313" key="2">
    <source>
        <dbReference type="EMBL" id="QOI69408.1"/>
    </source>
</evidence>
<gene>
    <name evidence="2" type="ORF">F379_122</name>
</gene>
<name>A0A7L8ZJJ3_9CAUD</name>
<feature type="domain" description="YopX protein" evidence="1">
    <location>
        <begin position="8"/>
        <end position="160"/>
    </location>
</feature>
<evidence type="ECO:0000259" key="1">
    <source>
        <dbReference type="Pfam" id="PF09643"/>
    </source>
</evidence>
<keyword evidence="3" id="KW-1185">Reference proteome</keyword>
<dbReference type="EMBL" id="MT932329">
    <property type="protein sequence ID" value="QOI69408.1"/>
    <property type="molecule type" value="Genomic_DNA"/>
</dbReference>